<feature type="binding site" evidence="8">
    <location>
        <position position="111"/>
    </location>
    <ligand>
        <name>GTP</name>
        <dbReference type="ChEBI" id="CHEBI:37565"/>
    </ligand>
</feature>
<comment type="subcellular location">
    <subcellularLocation>
        <location evidence="8">Cytoplasm</location>
    </subcellularLocation>
</comment>
<feature type="binding site" evidence="8">
    <location>
        <position position="35"/>
    </location>
    <ligand>
        <name>GTP</name>
        <dbReference type="ChEBI" id="CHEBI:37565"/>
    </ligand>
</feature>
<accession>A0A1V3A121</accession>
<feature type="binding site" evidence="8">
    <location>
        <position position="111"/>
    </location>
    <ligand>
        <name>Mg(2+)</name>
        <dbReference type="ChEBI" id="CHEBI:18420"/>
    </ligand>
</feature>
<organism evidence="10 11">
    <name type="scientific">Thioalkalivibrio halophilus</name>
    <dbReference type="NCBI Taxonomy" id="252474"/>
    <lineage>
        <taxon>Bacteria</taxon>
        <taxon>Pseudomonadati</taxon>
        <taxon>Pseudomonadota</taxon>
        <taxon>Gammaproteobacteria</taxon>
        <taxon>Chromatiales</taxon>
        <taxon>Ectothiorhodospiraceae</taxon>
        <taxon>Thioalkalivibrio</taxon>
    </lineage>
</organism>
<dbReference type="GO" id="GO:0046872">
    <property type="term" value="F:metal ion binding"/>
    <property type="evidence" value="ECO:0007669"/>
    <property type="project" value="UniProtKB-KW"/>
</dbReference>
<dbReference type="EMBL" id="MUZR01000007">
    <property type="protein sequence ID" value="OOC11067.1"/>
    <property type="molecule type" value="Genomic_DNA"/>
</dbReference>
<keyword evidence="11" id="KW-1185">Reference proteome</keyword>
<dbReference type="InterPro" id="IPR025877">
    <property type="entry name" value="MobA-like_NTP_Trfase"/>
</dbReference>
<dbReference type="PANTHER" id="PTHR19136:SF81">
    <property type="entry name" value="MOLYBDENUM COFACTOR GUANYLYLTRANSFERASE"/>
    <property type="match status" value="1"/>
</dbReference>
<sequence length="202" mass="21324">MPQDPRQTPPATPDRPPLGVILAGGQGRRMGGCNKAWITWQGRPLIEHAIERLQGQVDGIVISTNTEMDRCARLGFPCVADEHPDYRGPLAGIAAAGAARPGRDLLCVPVDAPRAPYDLGPRLQAARTEHAAPAAMAHDGQRLQPLFLLLGAGLVPALRAAIAEAPLPAGVWLREHGAVTAAFSDCPEVFANLNTPEDLAPP</sequence>
<evidence type="ECO:0000256" key="8">
    <source>
        <dbReference type="HAMAP-Rule" id="MF_00316"/>
    </source>
</evidence>
<comment type="cofactor">
    <cofactor evidence="8">
        <name>Mg(2+)</name>
        <dbReference type="ChEBI" id="CHEBI:18420"/>
    </cofactor>
</comment>
<keyword evidence="5 8" id="KW-0460">Magnesium</keyword>
<feature type="binding site" evidence="8">
    <location>
        <position position="81"/>
    </location>
    <ligand>
        <name>GTP</name>
        <dbReference type="ChEBI" id="CHEBI:37565"/>
    </ligand>
</feature>
<keyword evidence="1 8" id="KW-0963">Cytoplasm</keyword>
<dbReference type="RefSeq" id="WP_077243697.1">
    <property type="nucleotide sequence ID" value="NZ_MUZR01000007.1"/>
</dbReference>
<gene>
    <name evidence="8" type="primary">mobA</name>
    <name evidence="10" type="ORF">B1A74_02765</name>
</gene>
<dbReference type="InterPro" id="IPR013482">
    <property type="entry name" value="Molybde_CF_guanTrfase"/>
</dbReference>
<comment type="caution">
    <text evidence="8">Lacks conserved residue(s) required for the propagation of feature annotation.</text>
</comment>
<comment type="function">
    <text evidence="8">Transfers a GMP moiety from GTP to Mo-molybdopterin (Mo-MPT) cofactor (Moco or molybdenum cofactor) to form Mo-molybdopterin guanine dinucleotide (Mo-MGD) cofactor.</text>
</comment>
<dbReference type="GO" id="GO:1902758">
    <property type="term" value="P:bis(molybdopterin guanine dinucleotide)molybdenum biosynthetic process"/>
    <property type="evidence" value="ECO:0007669"/>
    <property type="project" value="TreeGrafter"/>
</dbReference>
<keyword evidence="3 8" id="KW-0479">Metal-binding</keyword>
<dbReference type="Proteomes" id="UP000189177">
    <property type="component" value="Unassembled WGS sequence"/>
</dbReference>
<dbReference type="OrthoDB" id="9788394at2"/>
<evidence type="ECO:0000256" key="7">
    <source>
        <dbReference type="ARBA" id="ARBA00023150"/>
    </source>
</evidence>
<comment type="similarity">
    <text evidence="8">Belongs to the MobA family.</text>
</comment>
<keyword evidence="4 8" id="KW-0547">Nucleotide-binding</keyword>
<comment type="caution">
    <text evidence="10">The sequence shown here is derived from an EMBL/GenBank/DDBJ whole genome shotgun (WGS) entry which is preliminary data.</text>
</comment>
<dbReference type="Gene3D" id="3.90.550.10">
    <property type="entry name" value="Spore Coat Polysaccharide Biosynthesis Protein SpsA, Chain A"/>
    <property type="match status" value="1"/>
</dbReference>
<evidence type="ECO:0000256" key="6">
    <source>
        <dbReference type="ARBA" id="ARBA00023134"/>
    </source>
</evidence>
<dbReference type="InterPro" id="IPR029044">
    <property type="entry name" value="Nucleotide-diphossugar_trans"/>
</dbReference>
<evidence type="ECO:0000256" key="2">
    <source>
        <dbReference type="ARBA" id="ARBA00022679"/>
    </source>
</evidence>
<dbReference type="SUPFAM" id="SSF53448">
    <property type="entry name" value="Nucleotide-diphospho-sugar transferases"/>
    <property type="match status" value="1"/>
</dbReference>
<dbReference type="GO" id="GO:0005525">
    <property type="term" value="F:GTP binding"/>
    <property type="evidence" value="ECO:0007669"/>
    <property type="project" value="UniProtKB-UniRule"/>
</dbReference>
<keyword evidence="2 8" id="KW-0808">Transferase</keyword>
<keyword evidence="6 8" id="KW-0342">GTP-binding</keyword>
<protein>
    <recommendedName>
        <fullName evidence="8">Molybdenum cofactor guanylyltransferase</fullName>
        <shortName evidence="8">MoCo guanylyltransferase</shortName>
        <ecNumber evidence="8">2.7.7.77</ecNumber>
    </recommendedName>
    <alternativeName>
        <fullName evidence="8">GTP:molybdopterin guanylyltransferase</fullName>
    </alternativeName>
    <alternativeName>
        <fullName evidence="8">Mo-MPT guanylyltransferase</fullName>
    </alternativeName>
    <alternativeName>
        <fullName evidence="8">Molybdopterin guanylyltransferase</fullName>
    </alternativeName>
    <alternativeName>
        <fullName evidence="8">Molybdopterin-guanine dinucleotide synthase</fullName>
        <shortName evidence="8">MGD synthase</shortName>
    </alternativeName>
</protein>
<feature type="domain" description="MobA-like NTP transferase" evidence="9">
    <location>
        <begin position="19"/>
        <end position="166"/>
    </location>
</feature>
<evidence type="ECO:0000256" key="5">
    <source>
        <dbReference type="ARBA" id="ARBA00022842"/>
    </source>
</evidence>
<evidence type="ECO:0000313" key="11">
    <source>
        <dbReference type="Proteomes" id="UP000189177"/>
    </source>
</evidence>
<dbReference type="CDD" id="cd02503">
    <property type="entry name" value="MobA"/>
    <property type="match status" value="1"/>
</dbReference>
<reference evidence="10 11" key="1">
    <citation type="submission" date="2017-02" db="EMBL/GenBank/DDBJ databases">
        <title>Genomic diversity within the haloalkaliphilic genus Thioalkalivibrio.</title>
        <authorList>
            <person name="Ahn A.-C."/>
            <person name="Meier-Kolthoff J."/>
            <person name="Overmars L."/>
            <person name="Richter M."/>
            <person name="Woyke T."/>
            <person name="Sorokin D.Y."/>
            <person name="Muyzer G."/>
        </authorList>
    </citation>
    <scope>NUCLEOTIDE SEQUENCE [LARGE SCALE GENOMIC DNA]</scope>
    <source>
        <strain evidence="10 11">HL17</strain>
    </source>
</reference>
<keyword evidence="10" id="KW-0548">Nucleotidyltransferase</keyword>
<comment type="domain">
    <text evidence="8">The N-terminal domain determines nucleotide recognition and specific binding, while the C-terminal domain determines the specific binding to the target protein.</text>
</comment>
<dbReference type="GO" id="GO:0061603">
    <property type="term" value="F:molybdenum cofactor guanylyltransferase activity"/>
    <property type="evidence" value="ECO:0007669"/>
    <property type="project" value="UniProtKB-EC"/>
</dbReference>
<proteinExistence type="inferred from homology"/>
<dbReference type="STRING" id="252474.B1A74_02765"/>
<evidence type="ECO:0000256" key="4">
    <source>
        <dbReference type="ARBA" id="ARBA00022741"/>
    </source>
</evidence>
<dbReference type="EC" id="2.7.7.77" evidence="8"/>
<evidence type="ECO:0000313" key="10">
    <source>
        <dbReference type="EMBL" id="OOC11067.1"/>
    </source>
</evidence>
<name>A0A1V3A121_9GAMM</name>
<dbReference type="PANTHER" id="PTHR19136">
    <property type="entry name" value="MOLYBDENUM COFACTOR GUANYLYLTRANSFERASE"/>
    <property type="match status" value="1"/>
</dbReference>
<comment type="catalytic activity">
    <reaction evidence="8">
        <text>Mo-molybdopterin + GTP + H(+) = Mo-molybdopterin guanine dinucleotide + diphosphate</text>
        <dbReference type="Rhea" id="RHEA:34243"/>
        <dbReference type="ChEBI" id="CHEBI:15378"/>
        <dbReference type="ChEBI" id="CHEBI:33019"/>
        <dbReference type="ChEBI" id="CHEBI:37565"/>
        <dbReference type="ChEBI" id="CHEBI:71302"/>
        <dbReference type="ChEBI" id="CHEBI:71310"/>
        <dbReference type="EC" id="2.7.7.77"/>
    </reaction>
</comment>
<evidence type="ECO:0000256" key="1">
    <source>
        <dbReference type="ARBA" id="ARBA00022490"/>
    </source>
</evidence>
<dbReference type="Pfam" id="PF12804">
    <property type="entry name" value="NTP_transf_3"/>
    <property type="match status" value="1"/>
</dbReference>
<dbReference type="AlphaFoldDB" id="A0A1V3A121"/>
<dbReference type="NCBIfam" id="TIGR02665">
    <property type="entry name" value="molyb_mobA"/>
    <property type="match status" value="1"/>
</dbReference>
<evidence type="ECO:0000256" key="3">
    <source>
        <dbReference type="ARBA" id="ARBA00022723"/>
    </source>
</evidence>
<feature type="binding site" evidence="8">
    <location>
        <begin position="22"/>
        <end position="24"/>
    </location>
    <ligand>
        <name>GTP</name>
        <dbReference type="ChEBI" id="CHEBI:37565"/>
    </ligand>
</feature>
<dbReference type="GO" id="GO:0005737">
    <property type="term" value="C:cytoplasm"/>
    <property type="evidence" value="ECO:0007669"/>
    <property type="project" value="UniProtKB-SubCell"/>
</dbReference>
<dbReference type="HAMAP" id="MF_00316">
    <property type="entry name" value="MobA"/>
    <property type="match status" value="1"/>
</dbReference>
<evidence type="ECO:0000259" key="9">
    <source>
        <dbReference type="Pfam" id="PF12804"/>
    </source>
</evidence>
<keyword evidence="7 8" id="KW-0501">Molybdenum cofactor biosynthesis</keyword>
<comment type="subunit">
    <text evidence="8">Monomer.</text>
</comment>